<dbReference type="PANTHER" id="PTHR21310">
    <property type="entry name" value="AMINOGLYCOSIDE PHOSPHOTRANSFERASE-RELATED-RELATED"/>
    <property type="match status" value="1"/>
</dbReference>
<dbReference type="PANTHER" id="PTHR21310:SF40">
    <property type="entry name" value="AMINOGLYCOSIDE PHOSPHOTRANSFERASE DOMAIN-CONTAINING PROTEIN-RELATED"/>
    <property type="match status" value="1"/>
</dbReference>
<dbReference type="InterPro" id="IPR002575">
    <property type="entry name" value="Aminoglycoside_PTrfase"/>
</dbReference>
<dbReference type="Gene3D" id="3.90.1200.10">
    <property type="match status" value="1"/>
</dbReference>
<accession>A0A543IEA1</accession>
<keyword evidence="2" id="KW-0808">Transferase</keyword>
<dbReference type="SUPFAM" id="SSF56112">
    <property type="entry name" value="Protein kinase-like (PK-like)"/>
    <property type="match status" value="1"/>
</dbReference>
<keyword evidence="3" id="KW-1185">Reference proteome</keyword>
<dbReference type="InterPro" id="IPR011009">
    <property type="entry name" value="Kinase-like_dom_sf"/>
</dbReference>
<keyword evidence="2" id="KW-0418">Kinase</keyword>
<dbReference type="Pfam" id="PF01636">
    <property type="entry name" value="APH"/>
    <property type="match status" value="1"/>
</dbReference>
<dbReference type="CDD" id="cd05154">
    <property type="entry name" value="ACAD10_11_N-like"/>
    <property type="match status" value="1"/>
</dbReference>
<dbReference type="GO" id="GO:0016301">
    <property type="term" value="F:kinase activity"/>
    <property type="evidence" value="ECO:0007669"/>
    <property type="project" value="UniProtKB-KW"/>
</dbReference>
<dbReference type="InterPro" id="IPR041726">
    <property type="entry name" value="ACAD10_11_N"/>
</dbReference>
<dbReference type="Proteomes" id="UP000316706">
    <property type="component" value="Unassembled WGS sequence"/>
</dbReference>
<reference evidence="2 3" key="1">
    <citation type="submission" date="2019-06" db="EMBL/GenBank/DDBJ databases">
        <title>Sequencing the genomes of 1000 actinobacteria strains.</title>
        <authorList>
            <person name="Klenk H.-P."/>
        </authorList>
    </citation>
    <scope>NUCLEOTIDE SEQUENCE [LARGE SCALE GENOMIC DNA]</scope>
    <source>
        <strain evidence="2 3">DSM 45043</strain>
    </source>
</reference>
<dbReference type="EMBL" id="VFPO01000001">
    <property type="protein sequence ID" value="TQM68840.1"/>
    <property type="molecule type" value="Genomic_DNA"/>
</dbReference>
<comment type="caution">
    <text evidence="2">The sequence shown here is derived from an EMBL/GenBank/DDBJ whole genome shotgun (WGS) entry which is preliminary data.</text>
</comment>
<dbReference type="AlphaFoldDB" id="A0A543IEA1"/>
<dbReference type="Gene3D" id="3.30.200.20">
    <property type="entry name" value="Phosphorylase Kinase, domain 1"/>
    <property type="match status" value="1"/>
</dbReference>
<organism evidence="2 3">
    <name type="scientific">Actinomadura hallensis</name>
    <dbReference type="NCBI Taxonomy" id="337895"/>
    <lineage>
        <taxon>Bacteria</taxon>
        <taxon>Bacillati</taxon>
        <taxon>Actinomycetota</taxon>
        <taxon>Actinomycetes</taxon>
        <taxon>Streptosporangiales</taxon>
        <taxon>Thermomonosporaceae</taxon>
        <taxon>Actinomadura</taxon>
    </lineage>
</organism>
<evidence type="ECO:0000313" key="3">
    <source>
        <dbReference type="Proteomes" id="UP000316706"/>
    </source>
</evidence>
<evidence type="ECO:0000259" key="1">
    <source>
        <dbReference type="Pfam" id="PF01636"/>
    </source>
</evidence>
<dbReference type="InterPro" id="IPR051678">
    <property type="entry name" value="AGP_Transferase"/>
</dbReference>
<protein>
    <submittedName>
        <fullName evidence="2">Aminoglycoside phosphotransferase (APT) family kinase protein</fullName>
    </submittedName>
</protein>
<gene>
    <name evidence="2" type="ORF">FHX41_2509</name>
</gene>
<sequence length="354" mass="38377">MQPEQIDRALVDFDVLAGWMDAQGLPGGPFEHVETLAGGTQNTLIRFRRGGRDYVLRRGPTHLRARTNDVLRREARVLAALDGTGVPAPRLIAACPDESVMNGAVFYLMTPVEGFNATVTLPELHASDKSVQREMGLNAARALSALGAVDYQAVGLHDFGKPEGFLERQVGRWLSELDSYSALDGYPGPDIPGLDDVARWLDEHRPATWRPGILHGDYHLANLMYSYDGPEVAAIVDWEMCTIGDPLLDLGWLLATWPDPADQSTSLAGPLGAAGGLPPADELVTAYAERTEAVAGRDLESITWYAVLACFKLGIVLEGTNARAYAGKAPRETGDMLHSITLGLFRRAQEYIGA</sequence>
<dbReference type="RefSeq" id="WP_342781439.1">
    <property type="nucleotide sequence ID" value="NZ_VFPO01000001.1"/>
</dbReference>
<feature type="domain" description="Aminoglycoside phosphotransferase" evidence="1">
    <location>
        <begin position="33"/>
        <end position="264"/>
    </location>
</feature>
<name>A0A543IEA1_9ACTN</name>
<proteinExistence type="predicted"/>
<evidence type="ECO:0000313" key="2">
    <source>
        <dbReference type="EMBL" id="TQM68840.1"/>
    </source>
</evidence>